<evidence type="ECO:0000313" key="7">
    <source>
        <dbReference type="EMBL" id="KXS11160.1"/>
    </source>
</evidence>
<dbReference type="EC" id="1.3.1.76" evidence="2"/>
<evidence type="ECO:0000313" key="8">
    <source>
        <dbReference type="Proteomes" id="UP000070544"/>
    </source>
</evidence>
<protein>
    <recommendedName>
        <fullName evidence="2">precorrin-2 dehydrogenase</fullName>
        <ecNumber evidence="2">1.3.1.76</ecNumber>
    </recommendedName>
</protein>
<dbReference type="PANTHER" id="PTHR35330">
    <property type="entry name" value="SIROHEME BIOSYNTHESIS PROTEIN MET8"/>
    <property type="match status" value="1"/>
</dbReference>
<evidence type="ECO:0000256" key="5">
    <source>
        <dbReference type="ARBA" id="ARBA00023244"/>
    </source>
</evidence>
<dbReference type="UniPathway" id="UPA00262">
    <property type="reaction ID" value="UER00222"/>
</dbReference>
<dbReference type="AlphaFoldDB" id="A0A139A326"/>
<keyword evidence="5" id="KW-0627">Porphyrin biosynthesis</keyword>
<evidence type="ECO:0000256" key="2">
    <source>
        <dbReference type="ARBA" id="ARBA00012400"/>
    </source>
</evidence>
<feature type="non-terminal residue" evidence="7">
    <location>
        <position position="1"/>
    </location>
</feature>
<dbReference type="InterPro" id="IPR028161">
    <property type="entry name" value="Met8-like"/>
</dbReference>
<name>A0A139A326_GONPJ</name>
<feature type="domain" description="Siroheme synthase central" evidence="6">
    <location>
        <begin position="27"/>
        <end position="53"/>
    </location>
</feature>
<dbReference type="SUPFAM" id="SSF75615">
    <property type="entry name" value="Siroheme synthase middle domains-like"/>
    <property type="match status" value="1"/>
</dbReference>
<dbReference type="GO" id="GO:0043115">
    <property type="term" value="F:precorrin-2 dehydrogenase activity"/>
    <property type="evidence" value="ECO:0007669"/>
    <property type="project" value="UniProtKB-EC"/>
</dbReference>
<organism evidence="7 8">
    <name type="scientific">Gonapodya prolifera (strain JEL478)</name>
    <name type="common">Monoblepharis prolifera</name>
    <dbReference type="NCBI Taxonomy" id="1344416"/>
    <lineage>
        <taxon>Eukaryota</taxon>
        <taxon>Fungi</taxon>
        <taxon>Fungi incertae sedis</taxon>
        <taxon>Chytridiomycota</taxon>
        <taxon>Chytridiomycota incertae sedis</taxon>
        <taxon>Monoblepharidomycetes</taxon>
        <taxon>Monoblepharidales</taxon>
        <taxon>Gonapodyaceae</taxon>
        <taxon>Gonapodya</taxon>
    </lineage>
</organism>
<dbReference type="InterPro" id="IPR028281">
    <property type="entry name" value="Sirohaem_synthase_central"/>
</dbReference>
<proteinExistence type="predicted"/>
<keyword evidence="3" id="KW-0560">Oxidoreductase</keyword>
<evidence type="ECO:0000259" key="6">
    <source>
        <dbReference type="Pfam" id="PF14824"/>
    </source>
</evidence>
<dbReference type="Gene3D" id="3.40.50.720">
    <property type="entry name" value="NAD(P)-binding Rossmann-like Domain"/>
    <property type="match status" value="1"/>
</dbReference>
<keyword evidence="8" id="KW-1185">Reference proteome</keyword>
<dbReference type="PANTHER" id="PTHR35330:SF1">
    <property type="entry name" value="SIROHEME BIOSYNTHESIS PROTEIN MET8"/>
    <property type="match status" value="1"/>
</dbReference>
<dbReference type="Proteomes" id="UP000070544">
    <property type="component" value="Unassembled WGS sequence"/>
</dbReference>
<reference evidence="7 8" key="1">
    <citation type="journal article" date="2015" name="Genome Biol. Evol.">
        <title>Phylogenomic analyses indicate that early fungi evolved digesting cell walls of algal ancestors of land plants.</title>
        <authorList>
            <person name="Chang Y."/>
            <person name="Wang S."/>
            <person name="Sekimoto S."/>
            <person name="Aerts A.L."/>
            <person name="Choi C."/>
            <person name="Clum A."/>
            <person name="LaButti K.M."/>
            <person name="Lindquist E.A."/>
            <person name="Yee Ngan C."/>
            <person name="Ohm R.A."/>
            <person name="Salamov A.A."/>
            <person name="Grigoriev I.V."/>
            <person name="Spatafora J.W."/>
            <person name="Berbee M.L."/>
        </authorList>
    </citation>
    <scope>NUCLEOTIDE SEQUENCE [LARGE SCALE GENOMIC DNA]</scope>
    <source>
        <strain evidence="7 8">JEL478</strain>
    </source>
</reference>
<dbReference type="OrthoDB" id="508204at2759"/>
<evidence type="ECO:0000256" key="1">
    <source>
        <dbReference type="ARBA" id="ARBA00005010"/>
    </source>
</evidence>
<sequence>CNKRRIVVNCADVPECCDFHIPTTVRDGPVQISVSTSGFAPGLSRRIKKSLVASLDPSTGQAVTSCGKLREKRKIMGVERTRRIKFMSDAQKKWNMLQWARMKENEVEDVAGKVARGEDVAPPA</sequence>
<accession>A0A139A326</accession>
<keyword evidence="4" id="KW-0520">NAD</keyword>
<dbReference type="GO" id="GO:0019354">
    <property type="term" value="P:siroheme biosynthetic process"/>
    <property type="evidence" value="ECO:0007669"/>
    <property type="project" value="UniProtKB-UniPathway"/>
</dbReference>
<dbReference type="EMBL" id="KQ965806">
    <property type="protein sequence ID" value="KXS11160.1"/>
    <property type="molecule type" value="Genomic_DNA"/>
</dbReference>
<evidence type="ECO:0000256" key="4">
    <source>
        <dbReference type="ARBA" id="ARBA00023027"/>
    </source>
</evidence>
<dbReference type="GO" id="GO:0004325">
    <property type="term" value="F:ferrochelatase activity"/>
    <property type="evidence" value="ECO:0007669"/>
    <property type="project" value="InterPro"/>
</dbReference>
<dbReference type="STRING" id="1344416.A0A139A326"/>
<comment type="pathway">
    <text evidence="1">Porphyrin-containing compound metabolism; siroheme biosynthesis; sirohydrochlorin from precorrin-2: step 1/1.</text>
</comment>
<gene>
    <name evidence="7" type="ORF">M427DRAFT_505761</name>
</gene>
<evidence type="ECO:0000256" key="3">
    <source>
        <dbReference type="ARBA" id="ARBA00023002"/>
    </source>
</evidence>
<dbReference type="Pfam" id="PF14824">
    <property type="entry name" value="Sirohm_synth_M"/>
    <property type="match status" value="1"/>
</dbReference>